<dbReference type="AlphaFoldDB" id="A0A0F9XWE0"/>
<comment type="caution">
    <text evidence="1">The sequence shown here is derived from an EMBL/GenBank/DDBJ whole genome shotgun (WGS) entry which is preliminary data.</text>
</comment>
<accession>A0A0F9XWE0</accession>
<evidence type="ECO:0000313" key="1">
    <source>
        <dbReference type="EMBL" id="KKN96703.1"/>
    </source>
</evidence>
<sequence>MKLLTADELKKLTTPRLLAYRKRLLACRENPSWDNPVDTAQLLTKDSSTWQDHYDVLKEELSVREHMEKD</sequence>
<dbReference type="EMBL" id="LAZR01000062">
    <property type="protein sequence ID" value="KKN96703.1"/>
    <property type="molecule type" value="Genomic_DNA"/>
</dbReference>
<reference evidence="1" key="1">
    <citation type="journal article" date="2015" name="Nature">
        <title>Complex archaea that bridge the gap between prokaryotes and eukaryotes.</title>
        <authorList>
            <person name="Spang A."/>
            <person name="Saw J.H."/>
            <person name="Jorgensen S.L."/>
            <person name="Zaremba-Niedzwiedzka K."/>
            <person name="Martijn J."/>
            <person name="Lind A.E."/>
            <person name="van Eijk R."/>
            <person name="Schleper C."/>
            <person name="Guy L."/>
            <person name="Ettema T.J."/>
        </authorList>
    </citation>
    <scope>NUCLEOTIDE SEQUENCE</scope>
</reference>
<proteinExistence type="predicted"/>
<gene>
    <name evidence="1" type="ORF">LCGC14_0163470</name>
</gene>
<protein>
    <submittedName>
        <fullName evidence="1">Uncharacterized protein</fullName>
    </submittedName>
</protein>
<name>A0A0F9XWE0_9ZZZZ</name>
<organism evidence="1">
    <name type="scientific">marine sediment metagenome</name>
    <dbReference type="NCBI Taxonomy" id="412755"/>
    <lineage>
        <taxon>unclassified sequences</taxon>
        <taxon>metagenomes</taxon>
        <taxon>ecological metagenomes</taxon>
    </lineage>
</organism>